<dbReference type="InterPro" id="IPR022398">
    <property type="entry name" value="Peptidase_S8_His-AS"/>
</dbReference>
<sequence length="448" mass="47573">MLSLFKVVPLLLLAVGNWVDASPSPKPPARFGKSTPIPNQYIVQYHDHVNSAVRLNHLSEFRLRTAASRSPKFRGVTKGFSIGSFAGFHGELSPADVKQLKGSKLVKSVQQDAIIRVASPVFYNRNLARDSNITSNPRPVWSAGLNNLHTVETPGSWGQGRISHRNLEPKNFVYETDPTIVYIIDSGIRTTHSEFLGSSPSNPSPRAVTGFNFAPPNSDSPSEGSSDGLGHGTHVAGIVGGLTYGIAPQAHLIALKIFNGRGEGTWSGVLSAIEWAVNHTNSYNLRGKTVINMSLGSDDIFQPVNDAVSQAVTQHGITVVVAAGNSDLDTGNTTPGSCPDAISVGSSNEFDERSNFSNWGPATALFAPGEGITSAMNTGDEDTASLTGTSMSAPHVAGLAAYFMGLYGRHTPLQMRQRILGYATPGKLTGDLKGSPNLIAFNGNPEEL</sequence>
<dbReference type="Pfam" id="PF00082">
    <property type="entry name" value="Peptidase_S8"/>
    <property type="match status" value="1"/>
</dbReference>
<dbReference type="InterPro" id="IPR023828">
    <property type="entry name" value="Peptidase_S8_Ser-AS"/>
</dbReference>
<name>A0AAE0U706_9PEZI</name>
<reference evidence="12" key="1">
    <citation type="journal article" date="2023" name="Mol. Phylogenet. Evol.">
        <title>Genome-scale phylogeny and comparative genomics of the fungal order Sordariales.</title>
        <authorList>
            <person name="Hensen N."/>
            <person name="Bonometti L."/>
            <person name="Westerberg I."/>
            <person name="Brannstrom I.O."/>
            <person name="Guillou S."/>
            <person name="Cros-Aarteil S."/>
            <person name="Calhoun S."/>
            <person name="Haridas S."/>
            <person name="Kuo A."/>
            <person name="Mondo S."/>
            <person name="Pangilinan J."/>
            <person name="Riley R."/>
            <person name="LaButti K."/>
            <person name="Andreopoulos B."/>
            <person name="Lipzen A."/>
            <person name="Chen C."/>
            <person name="Yan M."/>
            <person name="Daum C."/>
            <person name="Ng V."/>
            <person name="Clum A."/>
            <person name="Steindorff A."/>
            <person name="Ohm R.A."/>
            <person name="Martin F."/>
            <person name="Silar P."/>
            <person name="Natvig D.O."/>
            <person name="Lalanne C."/>
            <person name="Gautier V."/>
            <person name="Ament-Velasquez S.L."/>
            <person name="Kruys A."/>
            <person name="Hutchinson M.I."/>
            <person name="Powell A.J."/>
            <person name="Barry K."/>
            <person name="Miller A.N."/>
            <person name="Grigoriev I.V."/>
            <person name="Debuchy R."/>
            <person name="Gladieux P."/>
            <person name="Hiltunen Thoren M."/>
            <person name="Johannesson H."/>
        </authorList>
    </citation>
    <scope>NUCLEOTIDE SEQUENCE</scope>
    <source>
        <strain evidence="12">CBS 232.78</strain>
    </source>
</reference>
<feature type="compositionally biased region" description="Polar residues" evidence="8">
    <location>
        <begin position="215"/>
        <end position="225"/>
    </location>
</feature>
<reference evidence="12" key="2">
    <citation type="submission" date="2023-06" db="EMBL/GenBank/DDBJ databases">
        <authorList>
            <consortium name="Lawrence Berkeley National Laboratory"/>
            <person name="Haridas S."/>
            <person name="Hensen N."/>
            <person name="Bonometti L."/>
            <person name="Westerberg I."/>
            <person name="Brannstrom I.O."/>
            <person name="Guillou S."/>
            <person name="Cros-Aarteil S."/>
            <person name="Calhoun S."/>
            <person name="Kuo A."/>
            <person name="Mondo S."/>
            <person name="Pangilinan J."/>
            <person name="Riley R."/>
            <person name="LaButti K."/>
            <person name="Andreopoulos B."/>
            <person name="Lipzen A."/>
            <person name="Chen C."/>
            <person name="Yanf M."/>
            <person name="Daum C."/>
            <person name="Ng V."/>
            <person name="Clum A."/>
            <person name="Steindorff A."/>
            <person name="Ohm R."/>
            <person name="Martin F."/>
            <person name="Silar P."/>
            <person name="Natvig D."/>
            <person name="Lalanne C."/>
            <person name="Gautier V."/>
            <person name="Ament-velasquez S.L."/>
            <person name="Kruys A."/>
            <person name="Hutchinson M.I."/>
            <person name="Powell A.J."/>
            <person name="Barry K."/>
            <person name="Miller A.N."/>
            <person name="Grigoriev I.V."/>
            <person name="Debuchy R."/>
            <person name="Gladieux P."/>
            <person name="Thoren M.H."/>
            <person name="Johannesson H."/>
        </authorList>
    </citation>
    <scope>NUCLEOTIDE SEQUENCE</scope>
    <source>
        <strain evidence="12">CBS 232.78</strain>
    </source>
</reference>
<evidence type="ECO:0000256" key="5">
    <source>
        <dbReference type="ARBA" id="ARBA00022825"/>
    </source>
</evidence>
<dbReference type="InterPro" id="IPR010259">
    <property type="entry name" value="S8pro/Inhibitor_I9"/>
</dbReference>
<feature type="active site" description="Charge relay system" evidence="6">
    <location>
        <position position="390"/>
    </location>
</feature>
<dbReference type="PROSITE" id="PS00137">
    <property type="entry name" value="SUBTILASE_HIS"/>
    <property type="match status" value="1"/>
</dbReference>
<dbReference type="InterPro" id="IPR036852">
    <property type="entry name" value="Peptidase_S8/S53_dom_sf"/>
</dbReference>
<dbReference type="SUPFAM" id="SSF52743">
    <property type="entry name" value="Subtilisin-like"/>
    <property type="match status" value="1"/>
</dbReference>
<dbReference type="InterPro" id="IPR034193">
    <property type="entry name" value="PCSK9_ProteinaseK-like"/>
</dbReference>
<evidence type="ECO:0000313" key="13">
    <source>
        <dbReference type="Proteomes" id="UP001285441"/>
    </source>
</evidence>
<evidence type="ECO:0000259" key="11">
    <source>
        <dbReference type="Pfam" id="PF05922"/>
    </source>
</evidence>
<protein>
    <submittedName>
        <fullName evidence="12">Peptidase S8/S53 domain-containing protein</fullName>
    </submittedName>
</protein>
<keyword evidence="3 9" id="KW-0732">Signal</keyword>
<dbReference type="PANTHER" id="PTHR43806:SF11">
    <property type="entry name" value="CEREVISIN-RELATED"/>
    <property type="match status" value="1"/>
</dbReference>
<evidence type="ECO:0000256" key="3">
    <source>
        <dbReference type="ARBA" id="ARBA00022729"/>
    </source>
</evidence>
<feature type="active site" description="Charge relay system" evidence="6">
    <location>
        <position position="231"/>
    </location>
</feature>
<keyword evidence="2 6" id="KW-0645">Protease</keyword>
<feature type="domain" description="Peptidase S8/S53" evidence="10">
    <location>
        <begin position="179"/>
        <end position="425"/>
    </location>
</feature>
<gene>
    <name evidence="12" type="ORF">B0H63DRAFT_15745</name>
</gene>
<feature type="domain" description="Inhibitor I9" evidence="11">
    <location>
        <begin position="40"/>
        <end position="116"/>
    </location>
</feature>
<keyword evidence="4 6" id="KW-0378">Hydrolase</keyword>
<evidence type="ECO:0000256" key="1">
    <source>
        <dbReference type="ARBA" id="ARBA00011073"/>
    </source>
</evidence>
<comment type="caution">
    <text evidence="12">The sequence shown here is derived from an EMBL/GenBank/DDBJ whole genome shotgun (WGS) entry which is preliminary data.</text>
</comment>
<dbReference type="SUPFAM" id="SSF54897">
    <property type="entry name" value="Protease propeptides/inhibitors"/>
    <property type="match status" value="1"/>
</dbReference>
<dbReference type="Proteomes" id="UP001285441">
    <property type="component" value="Unassembled WGS sequence"/>
</dbReference>
<dbReference type="PROSITE" id="PS00136">
    <property type="entry name" value="SUBTILASE_ASP"/>
    <property type="match status" value="1"/>
</dbReference>
<dbReference type="Gene3D" id="3.40.50.200">
    <property type="entry name" value="Peptidase S8/S53 domain"/>
    <property type="match status" value="1"/>
</dbReference>
<feature type="active site" description="Charge relay system" evidence="6">
    <location>
        <position position="185"/>
    </location>
</feature>
<evidence type="ECO:0000256" key="2">
    <source>
        <dbReference type="ARBA" id="ARBA00022670"/>
    </source>
</evidence>
<dbReference type="GO" id="GO:0004252">
    <property type="term" value="F:serine-type endopeptidase activity"/>
    <property type="evidence" value="ECO:0007669"/>
    <property type="project" value="UniProtKB-UniRule"/>
</dbReference>
<dbReference type="CDD" id="cd04077">
    <property type="entry name" value="Peptidases_S8_PCSK9_ProteinaseK_like"/>
    <property type="match status" value="1"/>
</dbReference>
<evidence type="ECO:0000259" key="10">
    <source>
        <dbReference type="Pfam" id="PF00082"/>
    </source>
</evidence>
<dbReference type="EMBL" id="JAULSW010000001">
    <property type="protein sequence ID" value="KAK3393338.1"/>
    <property type="molecule type" value="Genomic_DNA"/>
</dbReference>
<dbReference type="InterPro" id="IPR023827">
    <property type="entry name" value="Peptidase_S8_Asp-AS"/>
</dbReference>
<feature type="chain" id="PRO_5041953939" evidence="9">
    <location>
        <begin position="22"/>
        <end position="448"/>
    </location>
</feature>
<dbReference type="PROSITE" id="PS51892">
    <property type="entry name" value="SUBTILASE"/>
    <property type="match status" value="1"/>
</dbReference>
<proteinExistence type="inferred from homology"/>
<dbReference type="Pfam" id="PF05922">
    <property type="entry name" value="Inhibitor_I9"/>
    <property type="match status" value="1"/>
</dbReference>
<evidence type="ECO:0000256" key="7">
    <source>
        <dbReference type="RuleBase" id="RU003355"/>
    </source>
</evidence>
<dbReference type="AlphaFoldDB" id="A0AAE0U706"/>
<dbReference type="GO" id="GO:0006508">
    <property type="term" value="P:proteolysis"/>
    <property type="evidence" value="ECO:0007669"/>
    <property type="project" value="UniProtKB-KW"/>
</dbReference>
<dbReference type="InterPro" id="IPR050131">
    <property type="entry name" value="Peptidase_S8_subtilisin-like"/>
</dbReference>
<feature type="signal peptide" evidence="9">
    <location>
        <begin position="1"/>
        <end position="21"/>
    </location>
</feature>
<dbReference type="PANTHER" id="PTHR43806">
    <property type="entry name" value="PEPTIDASE S8"/>
    <property type="match status" value="1"/>
</dbReference>
<dbReference type="InterPro" id="IPR000209">
    <property type="entry name" value="Peptidase_S8/S53_dom"/>
</dbReference>
<feature type="region of interest" description="Disordered" evidence="8">
    <location>
        <begin position="195"/>
        <end position="229"/>
    </location>
</feature>
<keyword evidence="5 6" id="KW-0720">Serine protease</keyword>
<accession>A0AAE0U706</accession>
<dbReference type="InterPro" id="IPR015500">
    <property type="entry name" value="Peptidase_S8_subtilisin-rel"/>
</dbReference>
<dbReference type="PRINTS" id="PR00723">
    <property type="entry name" value="SUBTILISIN"/>
</dbReference>
<evidence type="ECO:0000256" key="8">
    <source>
        <dbReference type="SAM" id="MobiDB-lite"/>
    </source>
</evidence>
<evidence type="ECO:0000256" key="4">
    <source>
        <dbReference type="ARBA" id="ARBA00022801"/>
    </source>
</evidence>
<dbReference type="PROSITE" id="PS00138">
    <property type="entry name" value="SUBTILASE_SER"/>
    <property type="match status" value="1"/>
</dbReference>
<evidence type="ECO:0000256" key="9">
    <source>
        <dbReference type="SAM" id="SignalP"/>
    </source>
</evidence>
<organism evidence="12 13">
    <name type="scientific">Podospora didyma</name>
    <dbReference type="NCBI Taxonomy" id="330526"/>
    <lineage>
        <taxon>Eukaryota</taxon>
        <taxon>Fungi</taxon>
        <taxon>Dikarya</taxon>
        <taxon>Ascomycota</taxon>
        <taxon>Pezizomycotina</taxon>
        <taxon>Sordariomycetes</taxon>
        <taxon>Sordariomycetidae</taxon>
        <taxon>Sordariales</taxon>
        <taxon>Podosporaceae</taxon>
        <taxon>Podospora</taxon>
    </lineage>
</organism>
<comment type="similarity">
    <text evidence="1 6 7">Belongs to the peptidase S8 family.</text>
</comment>
<evidence type="ECO:0000256" key="6">
    <source>
        <dbReference type="PROSITE-ProRule" id="PRU01240"/>
    </source>
</evidence>
<evidence type="ECO:0000313" key="12">
    <source>
        <dbReference type="EMBL" id="KAK3393338.1"/>
    </source>
</evidence>
<keyword evidence="13" id="KW-1185">Reference proteome</keyword>